<evidence type="ECO:0000256" key="1">
    <source>
        <dbReference type="SAM" id="Phobius"/>
    </source>
</evidence>
<reference evidence="2" key="1">
    <citation type="submission" date="2021-05" db="EMBL/GenBank/DDBJ databases">
        <authorList>
            <person name="Alioto T."/>
            <person name="Alioto T."/>
            <person name="Gomez Garrido J."/>
        </authorList>
    </citation>
    <scope>NUCLEOTIDE SEQUENCE</scope>
</reference>
<proteinExistence type="predicted"/>
<sequence length="99" mass="11164">MQLHASDVCSPTLTAWSTSLAAEMHASGSVGSVFFFFFFFLPPFFLSLNMLVNSSGVCFFSCVGYFYKTQDSVSFFVIFKVFKPCNDYGMIQLTSFFFV</sequence>
<dbReference type="AlphaFoldDB" id="A0A8D8ZRU6"/>
<accession>A0A8D8ZRU6</accession>
<protein>
    <submittedName>
        <fullName evidence="2">Uncharacterized protein</fullName>
    </submittedName>
</protein>
<keyword evidence="1" id="KW-1133">Transmembrane helix</keyword>
<feature type="transmembrane region" description="Helical" evidence="1">
    <location>
        <begin position="20"/>
        <end position="41"/>
    </location>
</feature>
<evidence type="ECO:0000313" key="2">
    <source>
        <dbReference type="EMBL" id="CAG6751786.1"/>
    </source>
</evidence>
<keyword evidence="1" id="KW-0812">Transmembrane</keyword>
<name>A0A8D8ZRU6_9HEMI</name>
<keyword evidence="1" id="KW-0472">Membrane</keyword>
<dbReference type="EMBL" id="HBUF01530873">
    <property type="protein sequence ID" value="CAG6751786.1"/>
    <property type="molecule type" value="Transcribed_RNA"/>
</dbReference>
<organism evidence="2">
    <name type="scientific">Cacopsylla melanoneura</name>
    <dbReference type="NCBI Taxonomy" id="428564"/>
    <lineage>
        <taxon>Eukaryota</taxon>
        <taxon>Metazoa</taxon>
        <taxon>Ecdysozoa</taxon>
        <taxon>Arthropoda</taxon>
        <taxon>Hexapoda</taxon>
        <taxon>Insecta</taxon>
        <taxon>Pterygota</taxon>
        <taxon>Neoptera</taxon>
        <taxon>Paraneoptera</taxon>
        <taxon>Hemiptera</taxon>
        <taxon>Sternorrhyncha</taxon>
        <taxon>Psylloidea</taxon>
        <taxon>Psyllidae</taxon>
        <taxon>Psyllinae</taxon>
        <taxon>Cacopsylla</taxon>
    </lineage>
</organism>